<comment type="caution">
    <text evidence="1">The sequence shown here is derived from an EMBL/GenBank/DDBJ whole genome shotgun (WGS) entry which is preliminary data.</text>
</comment>
<protein>
    <submittedName>
        <fullName evidence="1">Uncharacterized protein</fullName>
    </submittedName>
</protein>
<gene>
    <name evidence="1" type="ORF">L1987_51329</name>
</gene>
<dbReference type="Proteomes" id="UP001056120">
    <property type="component" value="Linkage Group LG17"/>
</dbReference>
<evidence type="ECO:0000313" key="1">
    <source>
        <dbReference type="EMBL" id="KAI3760925.1"/>
    </source>
</evidence>
<evidence type="ECO:0000313" key="2">
    <source>
        <dbReference type="Proteomes" id="UP001056120"/>
    </source>
</evidence>
<name>A0ACB9EQM1_9ASTR</name>
<reference evidence="2" key="1">
    <citation type="journal article" date="2022" name="Mol. Ecol. Resour.">
        <title>The genomes of chicory, endive, great burdock and yacon provide insights into Asteraceae palaeo-polyploidization history and plant inulin production.</title>
        <authorList>
            <person name="Fan W."/>
            <person name="Wang S."/>
            <person name="Wang H."/>
            <person name="Wang A."/>
            <person name="Jiang F."/>
            <person name="Liu H."/>
            <person name="Zhao H."/>
            <person name="Xu D."/>
            <person name="Zhang Y."/>
        </authorList>
    </citation>
    <scope>NUCLEOTIDE SEQUENCE [LARGE SCALE GENOMIC DNA]</scope>
    <source>
        <strain evidence="2">cv. Yunnan</strain>
    </source>
</reference>
<accession>A0ACB9EQM1</accession>
<dbReference type="EMBL" id="CM042034">
    <property type="protein sequence ID" value="KAI3760925.1"/>
    <property type="molecule type" value="Genomic_DNA"/>
</dbReference>
<proteinExistence type="predicted"/>
<reference evidence="1 2" key="2">
    <citation type="journal article" date="2022" name="Mol. Ecol. Resour.">
        <title>The genomes of chicory, endive, great burdock and yacon provide insights into Asteraceae paleo-polyploidization history and plant inulin production.</title>
        <authorList>
            <person name="Fan W."/>
            <person name="Wang S."/>
            <person name="Wang H."/>
            <person name="Wang A."/>
            <person name="Jiang F."/>
            <person name="Liu H."/>
            <person name="Zhao H."/>
            <person name="Xu D."/>
            <person name="Zhang Y."/>
        </authorList>
    </citation>
    <scope>NUCLEOTIDE SEQUENCE [LARGE SCALE GENOMIC DNA]</scope>
    <source>
        <strain evidence="2">cv. Yunnan</strain>
        <tissue evidence="1">Leaves</tissue>
    </source>
</reference>
<organism evidence="1 2">
    <name type="scientific">Smallanthus sonchifolius</name>
    <dbReference type="NCBI Taxonomy" id="185202"/>
    <lineage>
        <taxon>Eukaryota</taxon>
        <taxon>Viridiplantae</taxon>
        <taxon>Streptophyta</taxon>
        <taxon>Embryophyta</taxon>
        <taxon>Tracheophyta</taxon>
        <taxon>Spermatophyta</taxon>
        <taxon>Magnoliopsida</taxon>
        <taxon>eudicotyledons</taxon>
        <taxon>Gunneridae</taxon>
        <taxon>Pentapetalae</taxon>
        <taxon>asterids</taxon>
        <taxon>campanulids</taxon>
        <taxon>Asterales</taxon>
        <taxon>Asteraceae</taxon>
        <taxon>Asteroideae</taxon>
        <taxon>Heliantheae alliance</taxon>
        <taxon>Millerieae</taxon>
        <taxon>Smallanthus</taxon>
    </lineage>
</organism>
<keyword evidence="2" id="KW-1185">Reference proteome</keyword>
<sequence>MMYRSQVNTGFWLGLPLQFCKKFLPKEDSTFVLEDENGEQYEVKYIAYKFGISAGWKNFALRHNLVEEDVLVFQLVETAKFKVFILKVNDSRAGHALSLLNSEEQTTSVTPSPKTKSAGSSRSVPHRGTNDIEEGAINWTIGVKLGCLELDPETQKAYSLIQATHGPVYTPEDTRILLCIWIVDWSLN</sequence>